<feature type="compositionally biased region" description="Acidic residues" evidence="1">
    <location>
        <begin position="239"/>
        <end position="255"/>
    </location>
</feature>
<dbReference type="InterPro" id="IPR052356">
    <property type="entry name" value="Thiol_S-MT"/>
</dbReference>
<dbReference type="PANTHER" id="PTHR45036:SF1">
    <property type="entry name" value="METHYLTRANSFERASE LIKE 7A"/>
    <property type="match status" value="1"/>
</dbReference>
<reference evidence="3 4" key="1">
    <citation type="submission" date="2019-05" db="EMBL/GenBank/DDBJ databases">
        <title>Streptomyces sp. NEAU-C151, a novel actinomycete isolated from soil.</title>
        <authorList>
            <person name="Han L."/>
            <person name="Jiang H."/>
        </authorList>
    </citation>
    <scope>NUCLEOTIDE SEQUENCE [LARGE SCALE GENOMIC DNA]</scope>
    <source>
        <strain evidence="3 4">NEAU-C151</strain>
    </source>
</reference>
<feature type="region of interest" description="Disordered" evidence="1">
    <location>
        <begin position="226"/>
        <end position="255"/>
    </location>
</feature>
<feature type="compositionally biased region" description="Basic and acidic residues" evidence="1">
    <location>
        <begin position="226"/>
        <end position="238"/>
    </location>
</feature>
<organism evidence="3 4">
    <name type="scientific">Streptomyces montanus</name>
    <dbReference type="NCBI Taxonomy" id="2580423"/>
    <lineage>
        <taxon>Bacteria</taxon>
        <taxon>Bacillati</taxon>
        <taxon>Actinomycetota</taxon>
        <taxon>Actinomycetes</taxon>
        <taxon>Kitasatosporales</taxon>
        <taxon>Streptomycetaceae</taxon>
        <taxon>Streptomyces</taxon>
    </lineage>
</organism>
<dbReference type="Gene3D" id="3.40.50.150">
    <property type="entry name" value="Vaccinia Virus protein VP39"/>
    <property type="match status" value="1"/>
</dbReference>
<proteinExistence type="predicted"/>
<dbReference type="PANTHER" id="PTHR45036">
    <property type="entry name" value="METHYLTRANSFERASE LIKE 7B"/>
    <property type="match status" value="1"/>
</dbReference>
<evidence type="ECO:0000256" key="1">
    <source>
        <dbReference type="SAM" id="MobiDB-lite"/>
    </source>
</evidence>
<feature type="domain" description="Methyltransferase type 11" evidence="2">
    <location>
        <begin position="56"/>
        <end position="149"/>
    </location>
</feature>
<dbReference type="EMBL" id="VBZC01000024">
    <property type="protein sequence ID" value="TLS43990.1"/>
    <property type="molecule type" value="Genomic_DNA"/>
</dbReference>
<comment type="caution">
    <text evidence="3">The sequence shown here is derived from an EMBL/GenBank/DDBJ whole genome shotgun (WGS) entry which is preliminary data.</text>
</comment>
<gene>
    <name evidence="3" type="ORF">FE633_22090</name>
</gene>
<evidence type="ECO:0000313" key="3">
    <source>
        <dbReference type="EMBL" id="TLS43990.1"/>
    </source>
</evidence>
<sequence length="255" mass="27414">MRPRGFRTTPSGRIPPDSVHHPLFARFYAKASVAAEPTIGAHRDNLLAGLSGRVIEIGAGNGLNFSHYPSTVSEVVAIEPERRLRQLAVTAALRSDVPVDVVPGVAEGLPVKSEAFDAAVLSLVLCSVRNLPRALAEVRRVLRPGGELRFFEHGKGGGAAMAATQRALDHTVWPLLFGGCHVSRDIVGALRDAGYELGPYRRLLVPEKGPRLPTSYCVLGTARRPDLKEKEEKGKETEAETEAPEAEDFSGTDGP</sequence>
<dbReference type="RefSeq" id="WP_138046894.1">
    <property type="nucleotide sequence ID" value="NZ_VBZC01000024.1"/>
</dbReference>
<keyword evidence="3" id="KW-0808">Transferase</keyword>
<keyword evidence="3" id="KW-0489">Methyltransferase</keyword>
<name>A0A5R9FPY9_9ACTN</name>
<evidence type="ECO:0000313" key="4">
    <source>
        <dbReference type="Proteomes" id="UP000305906"/>
    </source>
</evidence>
<dbReference type="InterPro" id="IPR013216">
    <property type="entry name" value="Methyltransf_11"/>
</dbReference>
<evidence type="ECO:0000259" key="2">
    <source>
        <dbReference type="Pfam" id="PF08241"/>
    </source>
</evidence>
<protein>
    <submittedName>
        <fullName evidence="3">Class I SAM-dependent methyltransferase</fullName>
    </submittedName>
</protein>
<dbReference type="Pfam" id="PF08241">
    <property type="entry name" value="Methyltransf_11"/>
    <property type="match status" value="1"/>
</dbReference>
<accession>A0A5R9FPY9</accession>
<dbReference type="SUPFAM" id="SSF53335">
    <property type="entry name" value="S-adenosyl-L-methionine-dependent methyltransferases"/>
    <property type="match status" value="1"/>
</dbReference>
<dbReference type="GO" id="GO:0032259">
    <property type="term" value="P:methylation"/>
    <property type="evidence" value="ECO:0007669"/>
    <property type="project" value="UniProtKB-KW"/>
</dbReference>
<dbReference type="Proteomes" id="UP000305906">
    <property type="component" value="Unassembled WGS sequence"/>
</dbReference>
<dbReference type="InterPro" id="IPR029063">
    <property type="entry name" value="SAM-dependent_MTases_sf"/>
</dbReference>
<dbReference type="GO" id="GO:0008757">
    <property type="term" value="F:S-adenosylmethionine-dependent methyltransferase activity"/>
    <property type="evidence" value="ECO:0007669"/>
    <property type="project" value="InterPro"/>
</dbReference>
<keyword evidence="4" id="KW-1185">Reference proteome</keyword>
<dbReference type="AlphaFoldDB" id="A0A5R9FPY9"/>
<dbReference type="CDD" id="cd02440">
    <property type="entry name" value="AdoMet_MTases"/>
    <property type="match status" value="1"/>
</dbReference>